<evidence type="ECO:0000256" key="2">
    <source>
        <dbReference type="ARBA" id="ARBA00022723"/>
    </source>
</evidence>
<keyword evidence="4" id="KW-0408">Iron</keyword>
<dbReference type="InterPro" id="IPR017900">
    <property type="entry name" value="4Fe4S_Fe_S_CS"/>
</dbReference>
<dbReference type="Gene3D" id="1.10.1060.10">
    <property type="entry name" value="Alpha-helical ferredoxin"/>
    <property type="match status" value="1"/>
</dbReference>
<evidence type="ECO:0000259" key="6">
    <source>
        <dbReference type="PROSITE" id="PS51379"/>
    </source>
</evidence>
<evidence type="ECO:0000256" key="1">
    <source>
        <dbReference type="ARBA" id="ARBA00022485"/>
    </source>
</evidence>
<evidence type="ECO:0000256" key="3">
    <source>
        <dbReference type="ARBA" id="ARBA00022737"/>
    </source>
</evidence>
<dbReference type="EMBL" id="FLUP01000001">
    <property type="protein sequence ID" value="SBV91269.1"/>
    <property type="molecule type" value="Genomic_DNA"/>
</dbReference>
<keyword evidence="5" id="KW-0411">Iron-sulfur</keyword>
<reference evidence="7" key="1">
    <citation type="submission" date="2016-04" db="EMBL/GenBank/DDBJ databases">
        <authorList>
            <person name="Evans L.H."/>
            <person name="Alamgir A."/>
            <person name="Owens N."/>
            <person name="Weber N.D."/>
            <person name="Virtaneva K."/>
            <person name="Barbian K."/>
            <person name="Babar A."/>
            <person name="Rosenke K."/>
        </authorList>
    </citation>
    <scope>NUCLEOTIDE SEQUENCE</scope>
    <source>
        <strain evidence="7">92-2</strain>
    </source>
</reference>
<dbReference type="GO" id="GO:0046872">
    <property type="term" value="F:metal ion binding"/>
    <property type="evidence" value="ECO:0007669"/>
    <property type="project" value="UniProtKB-KW"/>
</dbReference>
<keyword evidence="1" id="KW-0004">4Fe-4S</keyword>
<dbReference type="PROSITE" id="PS00198">
    <property type="entry name" value="4FE4S_FER_1"/>
    <property type="match status" value="1"/>
</dbReference>
<evidence type="ECO:0000256" key="5">
    <source>
        <dbReference type="ARBA" id="ARBA00023014"/>
    </source>
</evidence>
<dbReference type="SUPFAM" id="SSF54862">
    <property type="entry name" value="4Fe-4S ferredoxins"/>
    <property type="match status" value="1"/>
</dbReference>
<protein>
    <recommendedName>
        <fullName evidence="6">4Fe-4S ferredoxin-type domain-containing protein</fullName>
    </recommendedName>
</protein>
<dbReference type="PANTHER" id="PTHR32479">
    <property type="entry name" value="GLYCOLATE OXIDASE IRON-SULFUR SUBUNIT"/>
    <property type="match status" value="1"/>
</dbReference>
<dbReference type="InterPro" id="IPR004017">
    <property type="entry name" value="Cys_rich_dom"/>
</dbReference>
<dbReference type="Pfam" id="PF13183">
    <property type="entry name" value="Fer4_8"/>
    <property type="match status" value="1"/>
</dbReference>
<accession>A0A212IVT5</accession>
<keyword evidence="3" id="KW-0677">Repeat</keyword>
<evidence type="ECO:0000256" key="4">
    <source>
        <dbReference type="ARBA" id="ARBA00023004"/>
    </source>
</evidence>
<gene>
    <name evidence="7" type="ORF">KM92DES2_10109</name>
</gene>
<feature type="domain" description="4Fe-4S ferredoxin-type" evidence="6">
    <location>
        <begin position="1"/>
        <end position="25"/>
    </location>
</feature>
<sequence length="383" mass="41588">MKRGCTQCGECLNVCPVYALYKREEYAPKGKRLLLEQIDPEFGGSPDSSLPWEDIRELARLCAGCERCQQACARKLSTSDLLAEARARNPHWTQTLWDVWIRRAGPLWPMAGKIAMLAPDSVIPGVLRSSVETARALVDLEPCEPWMTLRPTRKVSGVRVALFSGCTAKNARPRWISNARQLLAGWGYDLVDIADFACCGGTLHHAGQLGALAEVRERNLELWRKAGKPVMASFCASCKHSLDSYTAVLSAEEGKEWKQKCVGLSSLLVEPQINPTGKAPAAVGYHHPCHWGTADPDLPLLTAGLPGLKKGTGLCCGMGGILKMSNPDLSADMARKCLEGFAPEIRHIVTGCSGCVMQLAAAGGKDMQVRHWLDVAALANSRT</sequence>
<organism evidence="7">
    <name type="scientific">uncultured Desulfovibrio sp</name>
    <dbReference type="NCBI Taxonomy" id="167968"/>
    <lineage>
        <taxon>Bacteria</taxon>
        <taxon>Pseudomonadati</taxon>
        <taxon>Thermodesulfobacteriota</taxon>
        <taxon>Desulfovibrionia</taxon>
        <taxon>Desulfovibrionales</taxon>
        <taxon>Desulfovibrionaceae</taxon>
        <taxon>Desulfovibrio</taxon>
        <taxon>environmental samples</taxon>
    </lineage>
</organism>
<dbReference type="GO" id="GO:0016491">
    <property type="term" value="F:oxidoreductase activity"/>
    <property type="evidence" value="ECO:0007669"/>
    <property type="project" value="UniProtKB-ARBA"/>
</dbReference>
<dbReference type="PROSITE" id="PS51379">
    <property type="entry name" value="4FE4S_FER_2"/>
    <property type="match status" value="1"/>
</dbReference>
<dbReference type="InterPro" id="IPR009051">
    <property type="entry name" value="Helical_ferredxn"/>
</dbReference>
<dbReference type="AlphaFoldDB" id="A0A212IVT5"/>
<keyword evidence="2" id="KW-0479">Metal-binding</keyword>
<name>A0A212IVT5_9BACT</name>
<dbReference type="GO" id="GO:0051539">
    <property type="term" value="F:4 iron, 4 sulfur cluster binding"/>
    <property type="evidence" value="ECO:0007669"/>
    <property type="project" value="UniProtKB-KW"/>
</dbReference>
<dbReference type="Pfam" id="PF02754">
    <property type="entry name" value="CCG"/>
    <property type="match status" value="2"/>
</dbReference>
<dbReference type="InterPro" id="IPR017896">
    <property type="entry name" value="4Fe4S_Fe-S-bd"/>
</dbReference>
<evidence type="ECO:0000313" key="7">
    <source>
        <dbReference type="EMBL" id="SBV91269.1"/>
    </source>
</evidence>
<proteinExistence type="predicted"/>
<dbReference type="RefSeq" id="WP_227118505.1">
    <property type="nucleotide sequence ID" value="NZ_LT598928.1"/>
</dbReference>